<name>A0AAE4R6M4_9ACTN</name>
<evidence type="ECO:0000313" key="1">
    <source>
        <dbReference type="EMBL" id="MDV6313506.1"/>
    </source>
</evidence>
<dbReference type="EMBL" id="JAWLKH010000019">
    <property type="protein sequence ID" value="MDV6313506.1"/>
    <property type="molecule type" value="Genomic_DNA"/>
</dbReference>
<proteinExistence type="predicted"/>
<evidence type="ECO:0000313" key="2">
    <source>
        <dbReference type="Proteomes" id="UP001185922"/>
    </source>
</evidence>
<dbReference type="Pfam" id="PF13481">
    <property type="entry name" value="AAA_25"/>
    <property type="match status" value="1"/>
</dbReference>
<protein>
    <submittedName>
        <fullName evidence="1">AAA family ATPase</fullName>
    </submittedName>
</protein>
<accession>A0AAE4R6M4</accession>
<dbReference type="AlphaFoldDB" id="A0AAE4R6M4"/>
<comment type="caution">
    <text evidence="1">The sequence shown here is derived from an EMBL/GenBank/DDBJ whole genome shotgun (WGS) entry which is preliminary data.</text>
</comment>
<reference evidence="1" key="1">
    <citation type="submission" date="2023-10" db="EMBL/GenBank/DDBJ databases">
        <title>Development of a sustainable strategy for remediation of hydrocarbon-contaminated territories based on the waste exchange concept.</title>
        <authorList>
            <person name="Krivoruchko A."/>
        </authorList>
    </citation>
    <scope>NUCLEOTIDE SEQUENCE</scope>
    <source>
        <strain evidence="1">IEGM 1279</strain>
    </source>
</reference>
<sequence length="226" mass="24529">MVSPGAPAGLQFYTEDLPVEDLRAIVTGIDRRRQVALSTLQDVATSTGSEYAVLAVKRLRDRNTVARAETRRGAPALTLTVGDLLGLGATEADLDRLATADESTRAASVMIAERWTEADRTTTRRPVQPAGRITLTRASEVTREHIDWLWTTERLDPNTCVAAALIPLRGLTLVAGREGAAKSLFTLWLAAQVTRGLLPGHYFGRPRDVVILATEDTGRLSGSGWR</sequence>
<dbReference type="Proteomes" id="UP001185922">
    <property type="component" value="Unassembled WGS sequence"/>
</dbReference>
<dbReference type="InterPro" id="IPR027417">
    <property type="entry name" value="P-loop_NTPase"/>
</dbReference>
<organism evidence="1 2">
    <name type="scientific">Gordonia amicalis</name>
    <dbReference type="NCBI Taxonomy" id="89053"/>
    <lineage>
        <taxon>Bacteria</taxon>
        <taxon>Bacillati</taxon>
        <taxon>Actinomycetota</taxon>
        <taxon>Actinomycetes</taxon>
        <taxon>Mycobacteriales</taxon>
        <taxon>Gordoniaceae</taxon>
        <taxon>Gordonia</taxon>
    </lineage>
</organism>
<dbReference type="Gene3D" id="3.40.50.300">
    <property type="entry name" value="P-loop containing nucleotide triphosphate hydrolases"/>
    <property type="match status" value="1"/>
</dbReference>
<gene>
    <name evidence="1" type="ORF">R3Q15_16675</name>
</gene>